<dbReference type="InterPro" id="IPR011032">
    <property type="entry name" value="GroES-like_sf"/>
</dbReference>
<dbReference type="Proteomes" id="UP000035579">
    <property type="component" value="Chromosome"/>
</dbReference>
<evidence type="ECO:0000313" key="3">
    <source>
        <dbReference type="EMBL" id="AKJ07182.1"/>
    </source>
</evidence>
<dbReference type="SUPFAM" id="SSF51735">
    <property type="entry name" value="NAD(P)-binding Rossmann-fold domains"/>
    <property type="match status" value="1"/>
</dbReference>
<proteinExistence type="predicted"/>
<gene>
    <name evidence="3" type="ORF">AA314_08808</name>
    <name evidence="4" type="ORF">ATI61_111143</name>
</gene>
<dbReference type="SUPFAM" id="SSF50129">
    <property type="entry name" value="GroES-like"/>
    <property type="match status" value="1"/>
</dbReference>
<feature type="region of interest" description="Disordered" evidence="1">
    <location>
        <begin position="1"/>
        <end position="28"/>
    </location>
</feature>
<dbReference type="EMBL" id="CP011509">
    <property type="protein sequence ID" value="AKJ07182.1"/>
    <property type="molecule type" value="Genomic_DNA"/>
</dbReference>
<dbReference type="KEGG" id="age:AA314_08808"/>
<dbReference type="Proteomes" id="UP000256345">
    <property type="component" value="Unassembled WGS sequence"/>
</dbReference>
<dbReference type="InterPro" id="IPR020843">
    <property type="entry name" value="ER"/>
</dbReference>
<evidence type="ECO:0000313" key="5">
    <source>
        <dbReference type="Proteomes" id="UP000035579"/>
    </source>
</evidence>
<dbReference type="GO" id="GO:0016491">
    <property type="term" value="F:oxidoreductase activity"/>
    <property type="evidence" value="ECO:0007669"/>
    <property type="project" value="InterPro"/>
</dbReference>
<dbReference type="InterPro" id="IPR013154">
    <property type="entry name" value="ADH-like_N"/>
</dbReference>
<dbReference type="Pfam" id="PF00107">
    <property type="entry name" value="ADH_zinc_N"/>
    <property type="match status" value="1"/>
</dbReference>
<reference evidence="3 5" key="1">
    <citation type="submission" date="2015-05" db="EMBL/GenBank/DDBJ databases">
        <title>Genome assembly of Archangium gephyra DSM 2261.</title>
        <authorList>
            <person name="Sharma G."/>
            <person name="Subramanian S."/>
        </authorList>
    </citation>
    <scope>NUCLEOTIDE SEQUENCE [LARGE SCALE GENOMIC DNA]</scope>
    <source>
        <strain evidence="3 5">DSM 2261</strain>
    </source>
</reference>
<sequence length="336" mass="36288">MKAYELHKTGGPEAWVQVERPEPKPGPGQALVRIRAVSLNYRDLMIARGGYMQPSPRPILPVSDGAGEVVAVGTGVTRVRPGDRVAPTFFQNWTDGDENRGQRRALGAGEIDGVLAEYVTVDAEALVHLPEGYSFEEGATLPCAAVTVWNALVSTGQLKAGQTVLAQGTGGVSIFALQFARVLGARVIITSSQDEKLERARALGADQLINYKKTPDWEAKVLELTGGKGVEHVIEVGGEQTMPRSIRATASGGHIHIIGLLSGAFGKPDPALAGSKQIHFHQIYVGSRAMFEDMNRAITQHKLKPIIDRTFPFEQAREALRYLQDGAHFGKVVIKV</sequence>
<dbReference type="RefSeq" id="WP_047860281.1">
    <property type="nucleotide sequence ID" value="NZ_CP011509.1"/>
</dbReference>
<dbReference type="Gene3D" id="3.40.50.720">
    <property type="entry name" value="NAD(P)-binding Rossmann-like Domain"/>
    <property type="match status" value="1"/>
</dbReference>
<feature type="compositionally biased region" description="Basic and acidic residues" evidence="1">
    <location>
        <begin position="1"/>
        <end position="10"/>
    </location>
</feature>
<dbReference type="PANTHER" id="PTHR45033:SF2">
    <property type="entry name" value="ZINC-TYPE ALCOHOL DEHYDROGENASE-LIKE PROTEIN C1773.06C"/>
    <property type="match status" value="1"/>
</dbReference>
<accession>A0AAC8TIB3</accession>
<reference evidence="4 6" key="2">
    <citation type="submission" date="2018-08" db="EMBL/GenBank/DDBJ databases">
        <title>Genomic Encyclopedia of Archaeal and Bacterial Type Strains, Phase II (KMG-II): from individual species to whole genera.</title>
        <authorList>
            <person name="Goeker M."/>
        </authorList>
    </citation>
    <scope>NUCLEOTIDE SEQUENCE [LARGE SCALE GENOMIC DNA]</scope>
    <source>
        <strain evidence="4 6">DSM 2261</strain>
    </source>
</reference>
<dbReference type="CDD" id="cd08276">
    <property type="entry name" value="MDR7"/>
    <property type="match status" value="1"/>
</dbReference>
<feature type="domain" description="Enoyl reductase (ER)" evidence="2">
    <location>
        <begin position="10"/>
        <end position="334"/>
    </location>
</feature>
<protein>
    <submittedName>
        <fullName evidence="3">Alcohol dehydrogenase</fullName>
    </submittedName>
    <submittedName>
        <fullName evidence="4">NADPH:quinone reductase-like Zn-dependent oxidoreductase</fullName>
    </submittedName>
</protein>
<evidence type="ECO:0000256" key="1">
    <source>
        <dbReference type="SAM" id="MobiDB-lite"/>
    </source>
</evidence>
<dbReference type="EMBL" id="QUMU01000011">
    <property type="protein sequence ID" value="REG26594.1"/>
    <property type="molecule type" value="Genomic_DNA"/>
</dbReference>
<dbReference type="Pfam" id="PF08240">
    <property type="entry name" value="ADH_N"/>
    <property type="match status" value="1"/>
</dbReference>
<dbReference type="AlphaFoldDB" id="A0AAC8TIB3"/>
<evidence type="ECO:0000313" key="6">
    <source>
        <dbReference type="Proteomes" id="UP000256345"/>
    </source>
</evidence>
<name>A0AAC8TIB3_9BACT</name>
<evidence type="ECO:0000259" key="2">
    <source>
        <dbReference type="SMART" id="SM00829"/>
    </source>
</evidence>
<dbReference type="InterPro" id="IPR013149">
    <property type="entry name" value="ADH-like_C"/>
</dbReference>
<evidence type="ECO:0000313" key="4">
    <source>
        <dbReference type="EMBL" id="REG26594.1"/>
    </source>
</evidence>
<dbReference type="SMART" id="SM00829">
    <property type="entry name" value="PKS_ER"/>
    <property type="match status" value="1"/>
</dbReference>
<keyword evidence="6" id="KW-1185">Reference proteome</keyword>
<dbReference type="InterPro" id="IPR052711">
    <property type="entry name" value="Zinc_ADH-like"/>
</dbReference>
<dbReference type="PANTHER" id="PTHR45033">
    <property type="match status" value="1"/>
</dbReference>
<dbReference type="Gene3D" id="3.90.180.10">
    <property type="entry name" value="Medium-chain alcohol dehydrogenases, catalytic domain"/>
    <property type="match status" value="1"/>
</dbReference>
<organism evidence="3 5">
    <name type="scientific">Archangium gephyra</name>
    <dbReference type="NCBI Taxonomy" id="48"/>
    <lineage>
        <taxon>Bacteria</taxon>
        <taxon>Pseudomonadati</taxon>
        <taxon>Myxococcota</taxon>
        <taxon>Myxococcia</taxon>
        <taxon>Myxococcales</taxon>
        <taxon>Cystobacterineae</taxon>
        <taxon>Archangiaceae</taxon>
        <taxon>Archangium</taxon>
    </lineage>
</organism>
<dbReference type="InterPro" id="IPR036291">
    <property type="entry name" value="NAD(P)-bd_dom_sf"/>
</dbReference>